<dbReference type="EMBL" id="JAIQCV010000004">
    <property type="protein sequence ID" value="KAH1108824.1"/>
    <property type="molecule type" value="Genomic_DNA"/>
</dbReference>
<accession>A0A9D4AEC2</accession>
<protein>
    <recommendedName>
        <fullName evidence="1">LRAT domain-containing protein</fullName>
    </recommendedName>
</protein>
<sequence>MALPESKPARFPQPGDHIYCRRKNGLYDHHGIYVGDDMVIHLQGKAKKLGPLPACHKCGDKRVENGEIAKVCINCFLQGETVQIYDYGVPFSEFENRKRGTCSVLRSKPPHEVISAATGFLEGNGFGPYNMIFNNCEHFAMYCKTGKADSHQIEMNFVAVCVCM</sequence>
<keyword evidence="3" id="KW-1185">Reference proteome</keyword>
<dbReference type="AlphaFoldDB" id="A0A9D4AEC2"/>
<dbReference type="OrthoDB" id="68610at2759"/>
<dbReference type="PROSITE" id="PS51934">
    <property type="entry name" value="LRAT"/>
    <property type="match status" value="1"/>
</dbReference>
<comment type="caution">
    <text evidence="2">The sequence shown here is derived from an EMBL/GenBank/DDBJ whole genome shotgun (WGS) entry which is preliminary data.</text>
</comment>
<dbReference type="PANTHER" id="PTHR46137:SF1">
    <property type="entry name" value="LRAT DOMAIN-CONTAINING PROTEIN"/>
    <property type="match status" value="1"/>
</dbReference>
<name>A0A9D4AEC2_9ROSI</name>
<proteinExistence type="predicted"/>
<dbReference type="Proteomes" id="UP000828251">
    <property type="component" value="Unassembled WGS sequence"/>
</dbReference>
<evidence type="ECO:0000313" key="2">
    <source>
        <dbReference type="EMBL" id="KAH1108824.1"/>
    </source>
</evidence>
<evidence type="ECO:0000313" key="3">
    <source>
        <dbReference type="Proteomes" id="UP000828251"/>
    </source>
</evidence>
<organism evidence="2 3">
    <name type="scientific">Gossypium stocksii</name>
    <dbReference type="NCBI Taxonomy" id="47602"/>
    <lineage>
        <taxon>Eukaryota</taxon>
        <taxon>Viridiplantae</taxon>
        <taxon>Streptophyta</taxon>
        <taxon>Embryophyta</taxon>
        <taxon>Tracheophyta</taxon>
        <taxon>Spermatophyta</taxon>
        <taxon>Magnoliopsida</taxon>
        <taxon>eudicotyledons</taxon>
        <taxon>Gunneridae</taxon>
        <taxon>Pentapetalae</taxon>
        <taxon>rosids</taxon>
        <taxon>malvids</taxon>
        <taxon>Malvales</taxon>
        <taxon>Malvaceae</taxon>
        <taxon>Malvoideae</taxon>
        <taxon>Gossypium</taxon>
    </lineage>
</organism>
<evidence type="ECO:0000259" key="1">
    <source>
        <dbReference type="PROSITE" id="PS51934"/>
    </source>
</evidence>
<feature type="domain" description="LRAT" evidence="1">
    <location>
        <begin position="19"/>
        <end position="152"/>
    </location>
</feature>
<dbReference type="InterPro" id="IPR007053">
    <property type="entry name" value="LRAT_dom"/>
</dbReference>
<dbReference type="Pfam" id="PF04970">
    <property type="entry name" value="LRAT"/>
    <property type="match status" value="1"/>
</dbReference>
<dbReference type="PANTHER" id="PTHR46137">
    <property type="entry name" value="OS05G0310600 PROTEIN"/>
    <property type="match status" value="1"/>
</dbReference>
<dbReference type="Gene3D" id="3.90.1720.10">
    <property type="entry name" value="endopeptidase domain like (from Nostoc punctiforme)"/>
    <property type="match status" value="1"/>
</dbReference>
<gene>
    <name evidence="2" type="ORF">J1N35_012592</name>
</gene>
<reference evidence="2 3" key="1">
    <citation type="journal article" date="2021" name="Plant Biotechnol. J.">
        <title>Multi-omics assisted identification of the key and species-specific regulatory components of drought-tolerant mechanisms in Gossypium stocksii.</title>
        <authorList>
            <person name="Yu D."/>
            <person name="Ke L."/>
            <person name="Zhang D."/>
            <person name="Wu Y."/>
            <person name="Sun Y."/>
            <person name="Mei J."/>
            <person name="Sun J."/>
            <person name="Sun Y."/>
        </authorList>
    </citation>
    <scope>NUCLEOTIDE SEQUENCE [LARGE SCALE GENOMIC DNA]</scope>
    <source>
        <strain evidence="3">cv. E1</strain>
        <tissue evidence="2">Leaf</tissue>
    </source>
</reference>